<evidence type="ECO:0000256" key="9">
    <source>
        <dbReference type="RuleBase" id="RU004453"/>
    </source>
</evidence>
<keyword evidence="6 8" id="KW-0326">Glycosidase</keyword>
<evidence type="ECO:0000259" key="11">
    <source>
        <dbReference type="PROSITE" id="PS51910"/>
    </source>
</evidence>
<dbReference type="GO" id="GO:0008843">
    <property type="term" value="F:endochitinase activity"/>
    <property type="evidence" value="ECO:0007669"/>
    <property type="project" value="UniProtKB-EC"/>
</dbReference>
<dbReference type="SUPFAM" id="SSF51445">
    <property type="entry name" value="(Trans)glycosidases"/>
    <property type="match status" value="1"/>
</dbReference>
<organism evidence="12 13">
    <name type="scientific">Dothistroma septosporum (strain NZE10 / CBS 128990)</name>
    <name type="common">Red band needle blight fungus</name>
    <name type="synonym">Mycosphaerella pini</name>
    <dbReference type="NCBI Taxonomy" id="675120"/>
    <lineage>
        <taxon>Eukaryota</taxon>
        <taxon>Fungi</taxon>
        <taxon>Dikarya</taxon>
        <taxon>Ascomycota</taxon>
        <taxon>Pezizomycotina</taxon>
        <taxon>Dothideomycetes</taxon>
        <taxon>Dothideomycetidae</taxon>
        <taxon>Mycosphaerellales</taxon>
        <taxon>Mycosphaerellaceae</taxon>
        <taxon>Dothistroma</taxon>
    </lineage>
</organism>
<feature type="chain" id="PRO_5004108978" description="chitinase" evidence="10">
    <location>
        <begin position="18"/>
        <end position="397"/>
    </location>
</feature>
<evidence type="ECO:0000256" key="2">
    <source>
        <dbReference type="ARBA" id="ARBA00012729"/>
    </source>
</evidence>
<keyword evidence="13" id="KW-1185">Reference proteome</keyword>
<keyword evidence="3 8" id="KW-0378">Hydrolase</keyword>
<keyword evidence="5" id="KW-0119">Carbohydrate metabolism</keyword>
<dbReference type="Proteomes" id="UP000016933">
    <property type="component" value="Unassembled WGS sequence"/>
</dbReference>
<dbReference type="Pfam" id="PF00704">
    <property type="entry name" value="Glyco_hydro_18"/>
    <property type="match status" value="1"/>
</dbReference>
<keyword evidence="10" id="KW-0732">Signal</keyword>
<feature type="domain" description="GH18" evidence="11">
    <location>
        <begin position="36"/>
        <end position="397"/>
    </location>
</feature>
<reference evidence="13" key="1">
    <citation type="journal article" date="2012" name="PLoS Genet.">
        <title>The genomes of the fungal plant pathogens Cladosporium fulvum and Dothistroma septosporum reveal adaptation to different hosts and lifestyles but also signatures of common ancestry.</title>
        <authorList>
            <person name="de Wit P.J.G.M."/>
            <person name="van der Burgt A."/>
            <person name="Oekmen B."/>
            <person name="Stergiopoulos I."/>
            <person name="Abd-Elsalam K.A."/>
            <person name="Aerts A.L."/>
            <person name="Bahkali A.H."/>
            <person name="Beenen H.G."/>
            <person name="Chettri P."/>
            <person name="Cox M.P."/>
            <person name="Datema E."/>
            <person name="de Vries R.P."/>
            <person name="Dhillon B."/>
            <person name="Ganley A.R."/>
            <person name="Griffiths S.A."/>
            <person name="Guo Y."/>
            <person name="Hamelin R.C."/>
            <person name="Henrissat B."/>
            <person name="Kabir M.S."/>
            <person name="Jashni M.K."/>
            <person name="Kema G."/>
            <person name="Klaubauf S."/>
            <person name="Lapidus A."/>
            <person name="Levasseur A."/>
            <person name="Lindquist E."/>
            <person name="Mehrabi R."/>
            <person name="Ohm R.A."/>
            <person name="Owen T.J."/>
            <person name="Salamov A."/>
            <person name="Schwelm A."/>
            <person name="Schijlen E."/>
            <person name="Sun H."/>
            <person name="van den Burg H.A."/>
            <person name="van Ham R.C.H.J."/>
            <person name="Zhang S."/>
            <person name="Goodwin S.B."/>
            <person name="Grigoriev I.V."/>
            <person name="Collemare J."/>
            <person name="Bradshaw R.E."/>
        </authorList>
    </citation>
    <scope>NUCLEOTIDE SEQUENCE [LARGE SCALE GENOMIC DNA]</scope>
    <source>
        <strain evidence="13">NZE10 / CBS 128990</strain>
    </source>
</reference>
<dbReference type="EC" id="3.2.1.14" evidence="2"/>
<dbReference type="GO" id="GO:0000272">
    <property type="term" value="P:polysaccharide catabolic process"/>
    <property type="evidence" value="ECO:0007669"/>
    <property type="project" value="UniProtKB-KW"/>
</dbReference>
<keyword evidence="7" id="KW-0624">Polysaccharide degradation</keyword>
<dbReference type="GO" id="GO:0006032">
    <property type="term" value="P:chitin catabolic process"/>
    <property type="evidence" value="ECO:0007669"/>
    <property type="project" value="UniProtKB-KW"/>
</dbReference>
<evidence type="ECO:0000256" key="4">
    <source>
        <dbReference type="ARBA" id="ARBA00023024"/>
    </source>
</evidence>
<reference evidence="12 13" key="2">
    <citation type="journal article" date="2012" name="PLoS Pathog.">
        <title>Diverse lifestyles and strategies of plant pathogenesis encoded in the genomes of eighteen Dothideomycetes fungi.</title>
        <authorList>
            <person name="Ohm R.A."/>
            <person name="Feau N."/>
            <person name="Henrissat B."/>
            <person name="Schoch C.L."/>
            <person name="Horwitz B.A."/>
            <person name="Barry K.W."/>
            <person name="Condon B.J."/>
            <person name="Copeland A.C."/>
            <person name="Dhillon B."/>
            <person name="Glaser F."/>
            <person name="Hesse C.N."/>
            <person name="Kosti I."/>
            <person name="LaButti K."/>
            <person name="Lindquist E.A."/>
            <person name="Lucas S."/>
            <person name="Salamov A.A."/>
            <person name="Bradshaw R.E."/>
            <person name="Ciuffetti L."/>
            <person name="Hamelin R.C."/>
            <person name="Kema G.H.J."/>
            <person name="Lawrence C."/>
            <person name="Scott J.A."/>
            <person name="Spatafora J.W."/>
            <person name="Turgeon B.G."/>
            <person name="de Wit P.J.G.M."/>
            <person name="Zhong S."/>
            <person name="Goodwin S.B."/>
            <person name="Grigoriev I.V."/>
        </authorList>
    </citation>
    <scope>NUCLEOTIDE SEQUENCE [LARGE SCALE GENOMIC DNA]</scope>
    <source>
        <strain evidence="13">NZE10 / CBS 128990</strain>
    </source>
</reference>
<evidence type="ECO:0000313" key="13">
    <source>
        <dbReference type="Proteomes" id="UP000016933"/>
    </source>
</evidence>
<accession>N1PR43</accession>
<proteinExistence type="inferred from homology"/>
<dbReference type="eggNOG" id="ENOG502RK0Z">
    <property type="taxonomic scope" value="Eukaryota"/>
</dbReference>
<dbReference type="OMA" id="QNTRATH"/>
<dbReference type="HOGENOM" id="CLU_060983_1_0_1"/>
<dbReference type="EMBL" id="KB446538">
    <property type="protein sequence ID" value="EME44889.1"/>
    <property type="molecule type" value="Genomic_DNA"/>
</dbReference>
<comment type="catalytic activity">
    <reaction evidence="1">
        <text>Random endo-hydrolysis of N-acetyl-beta-D-glucosaminide (1-&gt;4)-beta-linkages in chitin and chitodextrins.</text>
        <dbReference type="EC" id="3.2.1.14"/>
    </reaction>
</comment>
<dbReference type="PANTHER" id="PTHR45708">
    <property type="entry name" value="ENDOCHITINASE"/>
    <property type="match status" value="1"/>
</dbReference>
<evidence type="ECO:0000256" key="8">
    <source>
        <dbReference type="RuleBase" id="RU000489"/>
    </source>
</evidence>
<evidence type="ECO:0000256" key="5">
    <source>
        <dbReference type="ARBA" id="ARBA00023277"/>
    </source>
</evidence>
<feature type="signal peptide" evidence="10">
    <location>
        <begin position="1"/>
        <end position="17"/>
    </location>
</feature>
<evidence type="ECO:0000313" key="12">
    <source>
        <dbReference type="EMBL" id="EME44889.1"/>
    </source>
</evidence>
<dbReference type="InterPro" id="IPR001579">
    <property type="entry name" value="Glyco_hydro_18_chit_AS"/>
</dbReference>
<dbReference type="InterPro" id="IPR050542">
    <property type="entry name" value="Glycosyl_Hydrlase18_Chitinase"/>
</dbReference>
<dbReference type="OrthoDB" id="3012298at2759"/>
<dbReference type="AlphaFoldDB" id="N1PR43"/>
<dbReference type="Gene3D" id="3.20.20.80">
    <property type="entry name" value="Glycosidases"/>
    <property type="match status" value="1"/>
</dbReference>
<evidence type="ECO:0000256" key="6">
    <source>
        <dbReference type="ARBA" id="ARBA00023295"/>
    </source>
</evidence>
<comment type="similarity">
    <text evidence="9">Belongs to the glycosyl hydrolase 18 family.</text>
</comment>
<dbReference type="InterPro" id="IPR017853">
    <property type="entry name" value="GH"/>
</dbReference>
<dbReference type="InterPro" id="IPR001223">
    <property type="entry name" value="Glyco_hydro18_cat"/>
</dbReference>
<dbReference type="PROSITE" id="PS01095">
    <property type="entry name" value="GH18_1"/>
    <property type="match status" value="1"/>
</dbReference>
<protein>
    <recommendedName>
        <fullName evidence="2">chitinase</fullName>
        <ecNumber evidence="2">3.2.1.14</ecNumber>
    </recommendedName>
</protein>
<evidence type="ECO:0000256" key="10">
    <source>
        <dbReference type="SAM" id="SignalP"/>
    </source>
</evidence>
<dbReference type="GO" id="GO:0005576">
    <property type="term" value="C:extracellular region"/>
    <property type="evidence" value="ECO:0007669"/>
    <property type="project" value="TreeGrafter"/>
</dbReference>
<name>N1PR43_DOTSN</name>
<dbReference type="PROSITE" id="PS51910">
    <property type="entry name" value="GH18_2"/>
    <property type="match status" value="1"/>
</dbReference>
<evidence type="ECO:0000256" key="1">
    <source>
        <dbReference type="ARBA" id="ARBA00000822"/>
    </source>
</evidence>
<evidence type="ECO:0000256" key="3">
    <source>
        <dbReference type="ARBA" id="ARBA00022801"/>
    </source>
</evidence>
<evidence type="ECO:0000256" key="7">
    <source>
        <dbReference type="ARBA" id="ARBA00023326"/>
    </source>
</evidence>
<sequence>MFLLLQTWLGLLALTAALPADVSHFEKRGGSGYNPPRSVIYVQTFKTTSGGKLSLLPIVQQNTRATHVYLASTHINADPNGITLNDNSPDDAVYDSVWSDAATLQQSGVKVMMMLGGAAPGSYPRLCSGSNGAVNDTYYTPLRDILRKHKVDGIDLDIEEQVPYTCPLNLLRRFYQDFGKDFILTMAPVASELQPVPYGLGGFSYSLLDSQATASDKPNGKLVDWFNAQFYNGWGDASSPNGYNAIILNGYYPSRVALGVLDSKNDGGSGWYSLSTYAATISTLKQNYNNFGGDVGWEYWDAGISEAPALQNPWQWVKTIGNAIFDGTAAQKNLNTTVDDAPSPWPALTEEIVKLSGSAGKPVPWLGAVQALNRTDGSLVGALNLLGLGYLSIGRAA</sequence>
<gene>
    <name evidence="12" type="ORF">DOTSEDRAFT_169934</name>
</gene>
<dbReference type="PANTHER" id="PTHR45708:SF60">
    <property type="entry name" value="III CHITINASE, PUTATIVE (AFU_ORTHOLOGUE AFUA_5G03850)-RELATED"/>
    <property type="match status" value="1"/>
</dbReference>
<keyword evidence="4" id="KW-0146">Chitin degradation</keyword>